<evidence type="ECO:0000313" key="2">
    <source>
        <dbReference type="Proteomes" id="UP000054279"/>
    </source>
</evidence>
<dbReference type="OrthoDB" id="3265539at2759"/>
<evidence type="ECO:0000313" key="1">
    <source>
        <dbReference type="EMBL" id="KIJ22518.1"/>
    </source>
</evidence>
<accession>A0A0C9T194</accession>
<keyword evidence="2" id="KW-1185">Reference proteome</keyword>
<sequence>MSDESRVLRFTHLNETNYPEWIIRMEARLIQAGLWEHLVHMRARDPYVIWEELRRVHVARGFATRLALRRRFIRLMKIPEENMATWIGHVKAFSYRLQDLSVEATDEDRILVLTNGLDESYETFVITLDGMAANSLTLDTVVDRMISEEMRRTDSTVVKPKSEAYVIS</sequence>
<proteinExistence type="predicted"/>
<dbReference type="AlphaFoldDB" id="A0A0C9T194"/>
<feature type="non-terminal residue" evidence="1">
    <location>
        <position position="1"/>
    </location>
</feature>
<gene>
    <name evidence="1" type="ORF">M422DRAFT_197086</name>
</gene>
<name>A0A0C9T194_SPHS4</name>
<dbReference type="HOGENOM" id="CLU_098164_0_0_1"/>
<dbReference type="EMBL" id="KN838151">
    <property type="protein sequence ID" value="KIJ22518.1"/>
    <property type="molecule type" value="Genomic_DNA"/>
</dbReference>
<reference evidence="1 2" key="1">
    <citation type="submission" date="2014-06" db="EMBL/GenBank/DDBJ databases">
        <title>Evolutionary Origins and Diversification of the Mycorrhizal Mutualists.</title>
        <authorList>
            <consortium name="DOE Joint Genome Institute"/>
            <consortium name="Mycorrhizal Genomics Consortium"/>
            <person name="Kohler A."/>
            <person name="Kuo A."/>
            <person name="Nagy L.G."/>
            <person name="Floudas D."/>
            <person name="Copeland A."/>
            <person name="Barry K.W."/>
            <person name="Cichocki N."/>
            <person name="Veneault-Fourrey C."/>
            <person name="LaButti K."/>
            <person name="Lindquist E.A."/>
            <person name="Lipzen A."/>
            <person name="Lundell T."/>
            <person name="Morin E."/>
            <person name="Murat C."/>
            <person name="Riley R."/>
            <person name="Ohm R."/>
            <person name="Sun H."/>
            <person name="Tunlid A."/>
            <person name="Henrissat B."/>
            <person name="Grigoriev I.V."/>
            <person name="Hibbett D.S."/>
            <person name="Martin F."/>
        </authorList>
    </citation>
    <scope>NUCLEOTIDE SEQUENCE [LARGE SCALE GENOMIC DNA]</scope>
    <source>
        <strain evidence="1 2">SS14</strain>
    </source>
</reference>
<dbReference type="Proteomes" id="UP000054279">
    <property type="component" value="Unassembled WGS sequence"/>
</dbReference>
<dbReference type="Pfam" id="PF14223">
    <property type="entry name" value="Retrotran_gag_2"/>
    <property type="match status" value="1"/>
</dbReference>
<protein>
    <recommendedName>
        <fullName evidence="3">DUF4219 domain-containing protein</fullName>
    </recommendedName>
</protein>
<evidence type="ECO:0008006" key="3">
    <source>
        <dbReference type="Google" id="ProtNLM"/>
    </source>
</evidence>
<organism evidence="1 2">
    <name type="scientific">Sphaerobolus stellatus (strain SS14)</name>
    <dbReference type="NCBI Taxonomy" id="990650"/>
    <lineage>
        <taxon>Eukaryota</taxon>
        <taxon>Fungi</taxon>
        <taxon>Dikarya</taxon>
        <taxon>Basidiomycota</taxon>
        <taxon>Agaricomycotina</taxon>
        <taxon>Agaricomycetes</taxon>
        <taxon>Phallomycetidae</taxon>
        <taxon>Geastrales</taxon>
        <taxon>Sphaerobolaceae</taxon>
        <taxon>Sphaerobolus</taxon>
    </lineage>
</organism>